<evidence type="ECO:0000256" key="2">
    <source>
        <dbReference type="SAM" id="Phobius"/>
    </source>
</evidence>
<name>A0A7S3PYX2_9STRA</name>
<dbReference type="SUPFAM" id="SSF55073">
    <property type="entry name" value="Nucleotide cyclase"/>
    <property type="match status" value="1"/>
</dbReference>
<keyword evidence="2" id="KW-0812">Transmembrane</keyword>
<feature type="region of interest" description="Disordered" evidence="1">
    <location>
        <begin position="132"/>
        <end position="162"/>
    </location>
</feature>
<dbReference type="InterPro" id="IPR029787">
    <property type="entry name" value="Nucleotide_cyclase"/>
</dbReference>
<evidence type="ECO:0000256" key="1">
    <source>
        <dbReference type="SAM" id="MobiDB-lite"/>
    </source>
</evidence>
<dbReference type="PANTHER" id="PTHR43336">
    <property type="entry name" value="OXYGEN SENSOR HISTIDINE KINASE RESPONSE REGULATOR DEVS/DOSS"/>
    <property type="match status" value="1"/>
</dbReference>
<evidence type="ECO:0008006" key="4">
    <source>
        <dbReference type="Google" id="ProtNLM"/>
    </source>
</evidence>
<accession>A0A7S3PYX2</accession>
<feature type="transmembrane region" description="Helical" evidence="2">
    <location>
        <begin position="471"/>
        <end position="491"/>
    </location>
</feature>
<keyword evidence="2" id="KW-0472">Membrane</keyword>
<proteinExistence type="predicted"/>
<protein>
    <recommendedName>
        <fullName evidence="4">Guanylate cyclase domain-containing protein</fullName>
    </recommendedName>
</protein>
<feature type="transmembrane region" description="Helical" evidence="2">
    <location>
        <begin position="684"/>
        <end position="708"/>
    </location>
</feature>
<feature type="region of interest" description="Disordered" evidence="1">
    <location>
        <begin position="1"/>
        <end position="117"/>
    </location>
</feature>
<feature type="transmembrane region" description="Helical" evidence="2">
    <location>
        <begin position="511"/>
        <end position="533"/>
    </location>
</feature>
<keyword evidence="2" id="KW-1133">Transmembrane helix</keyword>
<dbReference type="EMBL" id="HBIO01007018">
    <property type="protein sequence ID" value="CAE0460359.1"/>
    <property type="molecule type" value="Transcribed_RNA"/>
</dbReference>
<dbReference type="PANTHER" id="PTHR43336:SF3">
    <property type="entry name" value="GUANYLATE CYCLASE DOMAIN-CONTAINING PROTEIN"/>
    <property type="match status" value="1"/>
</dbReference>
<feature type="compositionally biased region" description="Polar residues" evidence="1">
    <location>
        <begin position="246"/>
        <end position="255"/>
    </location>
</feature>
<evidence type="ECO:0000313" key="3">
    <source>
        <dbReference type="EMBL" id="CAE0460359.1"/>
    </source>
</evidence>
<feature type="transmembrane region" description="Helical" evidence="2">
    <location>
        <begin position="607"/>
        <end position="628"/>
    </location>
</feature>
<feature type="compositionally biased region" description="Basic residues" evidence="1">
    <location>
        <begin position="67"/>
        <end position="76"/>
    </location>
</feature>
<feature type="region of interest" description="Disordered" evidence="1">
    <location>
        <begin position="219"/>
        <end position="255"/>
    </location>
</feature>
<reference evidence="3" key="1">
    <citation type="submission" date="2021-01" db="EMBL/GenBank/DDBJ databases">
        <authorList>
            <person name="Corre E."/>
            <person name="Pelletier E."/>
            <person name="Niang G."/>
            <person name="Scheremetjew M."/>
            <person name="Finn R."/>
            <person name="Kale V."/>
            <person name="Holt S."/>
            <person name="Cochrane G."/>
            <person name="Meng A."/>
            <person name="Brown T."/>
            <person name="Cohen L."/>
        </authorList>
    </citation>
    <scope>NUCLEOTIDE SEQUENCE</scope>
    <source>
        <strain evidence="3">MM31A-1</strain>
    </source>
</reference>
<dbReference type="Gene3D" id="3.30.70.1230">
    <property type="entry name" value="Nucleotide cyclase"/>
    <property type="match status" value="1"/>
</dbReference>
<organism evidence="3">
    <name type="scientific">Chaetoceros debilis</name>
    <dbReference type="NCBI Taxonomy" id="122233"/>
    <lineage>
        <taxon>Eukaryota</taxon>
        <taxon>Sar</taxon>
        <taxon>Stramenopiles</taxon>
        <taxon>Ochrophyta</taxon>
        <taxon>Bacillariophyta</taxon>
        <taxon>Coscinodiscophyceae</taxon>
        <taxon>Chaetocerotophycidae</taxon>
        <taxon>Chaetocerotales</taxon>
        <taxon>Chaetocerotaceae</taxon>
        <taxon>Chaetoceros</taxon>
    </lineage>
</organism>
<gene>
    <name evidence="3" type="ORF">CDEB00056_LOCUS5200</name>
</gene>
<sequence length="1375" mass="152176">MEDDDDYLSFPEDGSVDNDDDISLGSGAANPVLIIQSNSNGGNRIGNPRVAGKPLNESQNNTDIAKLRARANKGGKKQVDHNIGAGSRSGDRLRNKGGIGGMPENGGRHDPGITHNNVQNKTDIAAIRERANKGGRKQVDHTIGASSRSGDRPGSQGGVGGMSSVASSVIDIKKLKGIYNKKPTASKTVQFPVQPSTSIFPSSAGKGIDDGLEGQTAEEIYGPGESYGGGGGSPWNSKRPGRMHQYHSSTNLSGLSNHSDAGKSFVGKEALLENLEENNQSMAAAADFVRGSSNPDTNIQRRFIRKLDYVLVSTVVLDGARGSEAGDDPLGPTIESVNKYGFPKGRGKKDIHKKGPYVYVLCEVLSAHFDGNVPYYKVKRFDTGAEQKADRGDLEWIEKGTEGQKAAMDAAKQKPDTKSGAVDPLSTNCLNNKCFHVVGRYCWKGLLAVTGCFKDQASKCLSGKAPYTIELKFTTVNFLVLCAVIVAFLEHFKHFLRVADYDIRVADYDKWISWIIFAAWTVLVLELFFELCLRPKNYSELLKGESAYSPSTARSIDRFHLFCESIALASVVVEFLPIFLKGDHGGELAHTIGFTTMAANATDGETGMWFTVGHLYFILVRLRLFNLVRHVRNHWIKSYESEKNSTSNEGELASLLGNETQTHADNSNSKEDATLRKAGTIGTALLLVNSHRAMVILLLIGSFVPFFASQSSGGRNLTNAHTTAYLHRINVHINETEPISCDFANRTVEAWLDAENHFSTHITEGHIWHSLNNSTSHRVVQVMMHKTDQVDSDLRCKGSAWNVTRFSCTNNAQDCENMTATGSIININHLVNIEKDLNIRHGSLVGRFEESKDGAIRTEVIYNLSASINRTAFNSFMLQLSMLGLAILAIGRLRTDANRLVITPLRRMLKIVLRYAENPLDGLEDVEIHQDSELGAYETDQLIAAVTKITDLLRKCWGVAGAGIISSNLARNITGKNTVVFNPTVPGKIVHALFGFAGLSDFSHLLRILDNQVMDLINDVAQVIHNEVFRWAFADKGQCNKNLGACFLMVYRIGDFEEVREKMTKATEFVFQENQRISKKDDIFDEGKKPIHLASLPGIAVFADRALLGLLKTFAGINRERCIKKWEEDFGYAGIKVQMSFGMDAAWAVEGAVGSSYKIDATYLSPHVNMASRMMCACRQFKLTILMSQAVQELLSREARECVRHVDTVFVKGSIMKQRIYTYDARHEGVDFFLNKRSDELADQEADKYTPAIWKTDQDLIEMRSHITPNFRSTFQRGLDQYLLGNFKEAAVTLEEADWIMIETVVADGRQENVNAIGDQLLNRNINQREVTHHRKRLGDGPSQALIEFIKENDYKAPALPENPPWDGVRQLEKK</sequence>